<evidence type="ECO:0000313" key="14">
    <source>
        <dbReference type="EMBL" id="CAI8863527.1"/>
    </source>
</evidence>
<feature type="binding site" evidence="11">
    <location>
        <position position="177"/>
    </location>
    <ligand>
        <name>NAD(+)</name>
        <dbReference type="ChEBI" id="CHEBI:57540"/>
    </ligand>
</feature>
<evidence type="ECO:0000256" key="6">
    <source>
        <dbReference type="ARBA" id="ARBA00022833"/>
    </source>
</evidence>
<dbReference type="Proteomes" id="UP001162030">
    <property type="component" value="Chromosome"/>
</dbReference>
<evidence type="ECO:0000256" key="12">
    <source>
        <dbReference type="RuleBase" id="RU000618"/>
    </source>
</evidence>
<dbReference type="CDD" id="cd00114">
    <property type="entry name" value="LIGANc"/>
    <property type="match status" value="1"/>
</dbReference>
<evidence type="ECO:0000256" key="4">
    <source>
        <dbReference type="ARBA" id="ARBA00022723"/>
    </source>
</evidence>
<dbReference type="InterPro" id="IPR004150">
    <property type="entry name" value="NAD_DNA_ligase_OB"/>
</dbReference>
<dbReference type="PANTHER" id="PTHR23389">
    <property type="entry name" value="CHROMOSOME TRANSMISSION FIDELITY FACTOR 18"/>
    <property type="match status" value="1"/>
</dbReference>
<protein>
    <recommendedName>
        <fullName evidence="11 12">DNA ligase</fullName>
        <ecNumber evidence="11 12">6.5.1.2</ecNumber>
    </recommendedName>
    <alternativeName>
        <fullName evidence="11">Polydeoxyribonucleotide synthase [NAD(+)]</fullName>
    </alternativeName>
</protein>
<dbReference type="Gene3D" id="3.30.470.30">
    <property type="entry name" value="DNA ligase/mRNA capping enzyme"/>
    <property type="match status" value="1"/>
</dbReference>
<dbReference type="NCBIfam" id="NF005932">
    <property type="entry name" value="PRK07956.1"/>
    <property type="match status" value="1"/>
</dbReference>
<dbReference type="SUPFAM" id="SSF50249">
    <property type="entry name" value="Nucleic acid-binding proteins"/>
    <property type="match status" value="1"/>
</dbReference>
<comment type="function">
    <text evidence="1 11">DNA ligase that catalyzes the formation of phosphodiester linkages between 5'-phosphoryl and 3'-hydroxyl groups in double-stranded DNA using NAD as a coenzyme and as the energy source for the reaction. It is essential for DNA replication and repair of damaged DNA.</text>
</comment>
<dbReference type="SMART" id="SM00278">
    <property type="entry name" value="HhH1"/>
    <property type="match status" value="4"/>
</dbReference>
<evidence type="ECO:0000256" key="9">
    <source>
        <dbReference type="ARBA" id="ARBA00023204"/>
    </source>
</evidence>
<dbReference type="Gene3D" id="1.10.287.610">
    <property type="entry name" value="Helix hairpin bin"/>
    <property type="match status" value="1"/>
</dbReference>
<comment type="catalytic activity">
    <reaction evidence="10 11 12">
        <text>NAD(+) + (deoxyribonucleotide)n-3'-hydroxyl + 5'-phospho-(deoxyribonucleotide)m = (deoxyribonucleotide)n+m + AMP + beta-nicotinamide D-nucleotide.</text>
        <dbReference type="EC" id="6.5.1.2"/>
    </reaction>
</comment>
<dbReference type="RefSeq" id="WP_036269164.1">
    <property type="nucleotide sequence ID" value="NZ_OX458333.1"/>
</dbReference>
<dbReference type="PROSITE" id="PS50172">
    <property type="entry name" value="BRCT"/>
    <property type="match status" value="1"/>
</dbReference>
<reference evidence="14 15" key="1">
    <citation type="submission" date="2023-03" db="EMBL/GenBank/DDBJ databases">
        <authorList>
            <person name="Pearce D."/>
        </authorList>
    </citation>
    <scope>NUCLEOTIDE SEQUENCE [LARGE SCALE GENOMIC DNA]</scope>
    <source>
        <strain evidence="14">Msz</strain>
    </source>
</reference>
<evidence type="ECO:0000256" key="10">
    <source>
        <dbReference type="ARBA" id="ARBA00034005"/>
    </source>
</evidence>
<dbReference type="SMART" id="SM00532">
    <property type="entry name" value="LIGANc"/>
    <property type="match status" value="1"/>
</dbReference>
<feature type="binding site" evidence="11">
    <location>
        <position position="294"/>
    </location>
    <ligand>
        <name>NAD(+)</name>
        <dbReference type="ChEBI" id="CHEBI:57540"/>
    </ligand>
</feature>
<sequence length="674" mass="75236">MTANAPEEIKRRAEELRKEIEFHNLRYYQLDSPLISDAEYDRLMQELLAIERQYPELVTPDSPTQRVGAPPVAAFATVRHEIPMLSLENAFSDEDVEDFHRRVSQRLGRNDIGYLVEPKLDGLAVSLIYDKGLLVCGATRGDGHTGEDITHNVRTIRDIPLRLKGSGWPERFEVRGEVFMPKKAFLALNERARQNGDKVFANLRNAAAGSLRQLDPKITASRRLCFYSYGYGIYPDEQLPETQSALMDRFKSWGIPVNPERRVVQSIAGCLAYYRDLLARRHDLPYDIDGVVYKVDRLADRRLMGFVARAPRWAIAHKFPAEEATTKVIAIEVQVGRTGALTPVARLEPVFVSGVTVTNATLHNADEVRRRDIRVGDTVIVRRAGDVIPEVVKSLPELRPADAQIFQMPSHCPVCGSEVELAPGEAIARCSGGLYCPAQHKESIKHFASRRAMDIDGLGDKLVDQILENKLIETVADLYRLTVEQLAALDRMGRKSAENLVNALEKSKKTTLPRFLYALGIREVGEVTAQTLADHFRTLDAIMAANEEELQQVPDIGPSVAHHIYTFFRQPHNIEVIRALLDAGVHWEEVAKTTADRPLQGQTFVLTGTLSTMTRDEAKARLQALGGKVTGSVSKNTRYVIAGADPGSKLDKARELGVEVLDEEAFLRLIGDQN</sequence>
<dbReference type="Gene3D" id="1.10.150.20">
    <property type="entry name" value="5' to 3' exonuclease, C-terminal subdomain"/>
    <property type="match status" value="2"/>
</dbReference>
<evidence type="ECO:0000256" key="3">
    <source>
        <dbReference type="ARBA" id="ARBA00022705"/>
    </source>
</evidence>
<dbReference type="GO" id="GO:0003911">
    <property type="term" value="F:DNA ligase (NAD+) activity"/>
    <property type="evidence" value="ECO:0007669"/>
    <property type="project" value="UniProtKB-EC"/>
</dbReference>
<evidence type="ECO:0000256" key="5">
    <source>
        <dbReference type="ARBA" id="ARBA00022763"/>
    </source>
</evidence>
<evidence type="ECO:0000256" key="7">
    <source>
        <dbReference type="ARBA" id="ARBA00022842"/>
    </source>
</evidence>
<dbReference type="CDD" id="cd17748">
    <property type="entry name" value="BRCT_DNA_ligase_like"/>
    <property type="match status" value="1"/>
</dbReference>
<dbReference type="EC" id="6.5.1.2" evidence="11 12"/>
<feature type="binding site" evidence="11">
    <location>
        <position position="318"/>
    </location>
    <ligand>
        <name>NAD(+)</name>
        <dbReference type="ChEBI" id="CHEBI:57540"/>
    </ligand>
</feature>
<feature type="binding site" evidence="11">
    <location>
        <position position="412"/>
    </location>
    <ligand>
        <name>Zn(2+)</name>
        <dbReference type="ChEBI" id="CHEBI:29105"/>
    </ligand>
</feature>
<feature type="binding site" evidence="11">
    <location>
        <begin position="86"/>
        <end position="87"/>
    </location>
    <ligand>
        <name>NAD(+)</name>
        <dbReference type="ChEBI" id="CHEBI:57540"/>
    </ligand>
</feature>
<keyword evidence="8 11" id="KW-0520">NAD</keyword>
<feature type="binding site" evidence="11">
    <location>
        <position position="436"/>
    </location>
    <ligand>
        <name>Zn(2+)</name>
        <dbReference type="ChEBI" id="CHEBI:29105"/>
    </ligand>
</feature>
<dbReference type="Pfam" id="PF14520">
    <property type="entry name" value="HHH_5"/>
    <property type="match status" value="1"/>
</dbReference>
<evidence type="ECO:0000259" key="13">
    <source>
        <dbReference type="PROSITE" id="PS50172"/>
    </source>
</evidence>
<keyword evidence="11" id="KW-0464">Manganese</keyword>
<dbReference type="InterPro" id="IPR012340">
    <property type="entry name" value="NA-bd_OB-fold"/>
</dbReference>
<evidence type="ECO:0000256" key="2">
    <source>
        <dbReference type="ARBA" id="ARBA00022598"/>
    </source>
</evidence>
<keyword evidence="4 11" id="KW-0479">Metal-binding</keyword>
<dbReference type="PIRSF" id="PIRSF001604">
    <property type="entry name" value="LigA"/>
    <property type="match status" value="1"/>
</dbReference>
<keyword evidence="6 11" id="KW-0862">Zinc</keyword>
<dbReference type="InterPro" id="IPR001679">
    <property type="entry name" value="DNA_ligase"/>
</dbReference>
<dbReference type="InterPro" id="IPR013840">
    <property type="entry name" value="DNAligase_N"/>
</dbReference>
<dbReference type="Gene3D" id="3.40.50.10190">
    <property type="entry name" value="BRCT domain"/>
    <property type="match status" value="1"/>
</dbReference>
<dbReference type="Pfam" id="PF03119">
    <property type="entry name" value="DNA_ligase_ZBD"/>
    <property type="match status" value="1"/>
</dbReference>
<accession>A0ABN8X4H1</accession>
<comment type="similarity">
    <text evidence="11">Belongs to the NAD-dependent DNA ligase family. LigA subfamily.</text>
</comment>
<dbReference type="SUPFAM" id="SSF47781">
    <property type="entry name" value="RuvA domain 2-like"/>
    <property type="match status" value="1"/>
</dbReference>
<dbReference type="HAMAP" id="MF_01588">
    <property type="entry name" value="DNA_ligase_A"/>
    <property type="match status" value="1"/>
</dbReference>
<keyword evidence="2 11" id="KW-0436">Ligase</keyword>
<dbReference type="InterPro" id="IPR004149">
    <property type="entry name" value="Znf_DNAligase_C4"/>
</dbReference>
<feature type="binding site" evidence="11">
    <location>
        <position position="415"/>
    </location>
    <ligand>
        <name>Zn(2+)</name>
        <dbReference type="ChEBI" id="CHEBI:29105"/>
    </ligand>
</feature>
<feature type="binding site" evidence="11">
    <location>
        <position position="117"/>
    </location>
    <ligand>
        <name>NAD(+)</name>
        <dbReference type="ChEBI" id="CHEBI:57540"/>
    </ligand>
</feature>
<keyword evidence="7 11" id="KW-0460">Magnesium</keyword>
<dbReference type="InterPro" id="IPR013839">
    <property type="entry name" value="DNAligase_adenylation"/>
</dbReference>
<dbReference type="InterPro" id="IPR001357">
    <property type="entry name" value="BRCT_dom"/>
</dbReference>
<dbReference type="Pfam" id="PF03120">
    <property type="entry name" value="OB_DNA_ligase"/>
    <property type="match status" value="1"/>
</dbReference>
<dbReference type="PROSITE" id="PS01056">
    <property type="entry name" value="DNA_LIGASE_N2"/>
    <property type="match status" value="1"/>
</dbReference>
<dbReference type="SMART" id="SM00292">
    <property type="entry name" value="BRCT"/>
    <property type="match status" value="1"/>
</dbReference>
<comment type="cofactor">
    <cofactor evidence="11">
        <name>Mg(2+)</name>
        <dbReference type="ChEBI" id="CHEBI:18420"/>
    </cofactor>
    <cofactor evidence="11">
        <name>Mn(2+)</name>
        <dbReference type="ChEBI" id="CHEBI:29035"/>
    </cofactor>
</comment>
<dbReference type="InterPro" id="IPR018239">
    <property type="entry name" value="DNA_ligase_AS"/>
</dbReference>
<dbReference type="Gene3D" id="6.20.10.30">
    <property type="match status" value="1"/>
</dbReference>
<gene>
    <name evidence="11 14" type="primary">ligA</name>
    <name evidence="14" type="ORF">MSZNOR_2739</name>
</gene>
<dbReference type="InterPro" id="IPR041663">
    <property type="entry name" value="DisA/LigA_HHH"/>
</dbReference>
<comment type="caution">
    <text evidence="11">Lacks conserved residue(s) required for the propagation of feature annotation.</text>
</comment>
<evidence type="ECO:0000256" key="1">
    <source>
        <dbReference type="ARBA" id="ARBA00004067"/>
    </source>
</evidence>
<feature type="active site" description="N6-AMP-lysine intermediate" evidence="11">
    <location>
        <position position="119"/>
    </location>
</feature>
<dbReference type="InterPro" id="IPR010994">
    <property type="entry name" value="RuvA_2-like"/>
</dbReference>
<feature type="binding site" evidence="11">
    <location>
        <begin position="37"/>
        <end position="41"/>
    </location>
    <ligand>
        <name>NAD(+)</name>
        <dbReference type="ChEBI" id="CHEBI:57540"/>
    </ligand>
</feature>
<dbReference type="PROSITE" id="PS01055">
    <property type="entry name" value="DNA_LIGASE_N1"/>
    <property type="match status" value="1"/>
</dbReference>
<dbReference type="Pfam" id="PF12826">
    <property type="entry name" value="HHH_2"/>
    <property type="match status" value="1"/>
</dbReference>
<dbReference type="Pfam" id="PF22745">
    <property type="entry name" value="Nlig-Ia"/>
    <property type="match status" value="1"/>
</dbReference>
<keyword evidence="9 11" id="KW-0234">DNA repair</keyword>
<dbReference type="InterPro" id="IPR003583">
    <property type="entry name" value="Hlx-hairpin-Hlx_DNA-bd_motif"/>
</dbReference>
<evidence type="ECO:0000256" key="8">
    <source>
        <dbReference type="ARBA" id="ARBA00023027"/>
    </source>
</evidence>
<dbReference type="Pfam" id="PF01653">
    <property type="entry name" value="DNA_ligase_aden"/>
    <property type="match status" value="1"/>
</dbReference>
<dbReference type="SUPFAM" id="SSF56091">
    <property type="entry name" value="DNA ligase/mRNA capping enzyme, catalytic domain"/>
    <property type="match status" value="1"/>
</dbReference>
<dbReference type="SUPFAM" id="SSF52113">
    <property type="entry name" value="BRCT domain"/>
    <property type="match status" value="1"/>
</dbReference>
<proteinExistence type="inferred from homology"/>
<dbReference type="EMBL" id="OX458333">
    <property type="protein sequence ID" value="CAI8863527.1"/>
    <property type="molecule type" value="Genomic_DNA"/>
</dbReference>
<keyword evidence="5 11" id="KW-0227">DNA damage</keyword>
<keyword evidence="15" id="KW-1185">Reference proteome</keyword>
<dbReference type="PANTHER" id="PTHR23389:SF9">
    <property type="entry name" value="DNA LIGASE"/>
    <property type="match status" value="1"/>
</dbReference>
<keyword evidence="3 11" id="KW-0235">DNA replication</keyword>
<evidence type="ECO:0000256" key="11">
    <source>
        <dbReference type="HAMAP-Rule" id="MF_01588"/>
    </source>
</evidence>
<feature type="domain" description="BRCT" evidence="13">
    <location>
        <begin position="594"/>
        <end position="674"/>
    </location>
</feature>
<evidence type="ECO:0000313" key="15">
    <source>
        <dbReference type="Proteomes" id="UP001162030"/>
    </source>
</evidence>
<feature type="binding site" evidence="11">
    <location>
        <position position="140"/>
    </location>
    <ligand>
        <name>NAD(+)</name>
        <dbReference type="ChEBI" id="CHEBI:57540"/>
    </ligand>
</feature>
<dbReference type="NCBIfam" id="TIGR00575">
    <property type="entry name" value="dnlj"/>
    <property type="match status" value="1"/>
</dbReference>
<name>A0ABN8X4H1_9GAMM</name>
<dbReference type="Gene3D" id="2.40.50.140">
    <property type="entry name" value="Nucleic acid-binding proteins"/>
    <property type="match status" value="1"/>
</dbReference>
<dbReference type="InterPro" id="IPR036420">
    <property type="entry name" value="BRCT_dom_sf"/>
</dbReference>
<dbReference type="InterPro" id="IPR033136">
    <property type="entry name" value="DNA_ligase_CS"/>
</dbReference>
<organism evidence="14 15">
    <name type="scientific">Methylocaldum szegediense</name>
    <dbReference type="NCBI Taxonomy" id="73780"/>
    <lineage>
        <taxon>Bacteria</taxon>
        <taxon>Pseudomonadati</taxon>
        <taxon>Pseudomonadota</taxon>
        <taxon>Gammaproteobacteria</taxon>
        <taxon>Methylococcales</taxon>
        <taxon>Methylococcaceae</taxon>
        <taxon>Methylocaldum</taxon>
    </lineage>
</organism>
<dbReference type="Pfam" id="PF00533">
    <property type="entry name" value="BRCT"/>
    <property type="match status" value="1"/>
</dbReference>